<sequence>IRFATFFGVSNNTWRFWDISNAQELVGFDPQDNMEIYREG</sequence>
<protein>
    <submittedName>
        <fullName evidence="1">Uncharacterized protein</fullName>
    </submittedName>
</protein>
<proteinExistence type="predicted"/>
<gene>
    <name evidence="1" type="ORF">METZ01_LOCUS148011</name>
</gene>
<feature type="non-terminal residue" evidence="1">
    <location>
        <position position="1"/>
    </location>
</feature>
<organism evidence="1">
    <name type="scientific">marine metagenome</name>
    <dbReference type="NCBI Taxonomy" id="408172"/>
    <lineage>
        <taxon>unclassified sequences</taxon>
        <taxon>metagenomes</taxon>
        <taxon>ecological metagenomes</taxon>
    </lineage>
</organism>
<evidence type="ECO:0000313" key="1">
    <source>
        <dbReference type="EMBL" id="SVA95157.1"/>
    </source>
</evidence>
<accession>A0A382A259</accession>
<reference evidence="1" key="1">
    <citation type="submission" date="2018-05" db="EMBL/GenBank/DDBJ databases">
        <authorList>
            <person name="Lanie J.A."/>
            <person name="Ng W.-L."/>
            <person name="Kazmierczak K.M."/>
            <person name="Andrzejewski T.M."/>
            <person name="Davidsen T.M."/>
            <person name="Wayne K.J."/>
            <person name="Tettelin H."/>
            <person name="Glass J.I."/>
            <person name="Rusch D."/>
            <person name="Podicherti R."/>
            <person name="Tsui H.-C.T."/>
            <person name="Winkler M.E."/>
        </authorList>
    </citation>
    <scope>NUCLEOTIDE SEQUENCE</scope>
</reference>
<dbReference type="AlphaFoldDB" id="A0A382A259"/>
<dbReference type="EMBL" id="UINC01023457">
    <property type="protein sequence ID" value="SVA95157.1"/>
    <property type="molecule type" value="Genomic_DNA"/>
</dbReference>
<name>A0A382A259_9ZZZZ</name>